<protein>
    <recommendedName>
        <fullName evidence="8">Importin subunit alpha</fullName>
    </recommendedName>
</protein>
<evidence type="ECO:0000313" key="6">
    <source>
        <dbReference type="EMBL" id="KAG1544252.1"/>
    </source>
</evidence>
<dbReference type="SUPFAM" id="SSF48371">
    <property type="entry name" value="ARM repeat"/>
    <property type="match status" value="1"/>
</dbReference>
<feature type="repeat" description="ARM" evidence="4">
    <location>
        <begin position="224"/>
        <end position="258"/>
    </location>
</feature>
<dbReference type="Pfam" id="PF00514">
    <property type="entry name" value="Arm"/>
    <property type="match status" value="1"/>
</dbReference>
<dbReference type="Gene3D" id="1.25.10.10">
    <property type="entry name" value="Leucine-rich Repeat Variant"/>
    <property type="match status" value="1"/>
</dbReference>
<sequence>MNRPRRNSEAEHHALYKRTSISRKPEELVERRMAHAETLRKKHREQLITAKRFRNLTRHEEYESAGEEEPESEKRNEHDDDISPYYRLSTRQVESLANDLKSYDMRTRIQAAGYISKFVLEPAESLIKYISEGDCIQVLTQMMTGPNIEEQIEAAQTISNIAAGPYELWKKSIFAVPYLIALLGSDNMNLREIAAGALGNIAAEDLGDMNDEDDKTRAIIRNNGAIKPLTRMLDSGDVPLIQSACFALANLARGEEKELEDFLNVGLIDKLVNHLTNDNDTIVEVCWTISYLTAGSEKCRQEALAKGIAEPLVKALVSLSEQGPVVLPALRSLGNLCGKEDNLRILVEQPYFLPTVLKLVNSEERDNTMIIEQVQGLNANEVLSEVMTKGAFDIRKGAAYCIMNIANHGPEYLDRLCSKRILTAFLDLLRSQEADMIRLALGYIELLLTQSPKGKEVIDNTSECMEALATVTPAPDPELFAFANKLVDEYFGESPEMS</sequence>
<evidence type="ECO:0000313" key="7">
    <source>
        <dbReference type="Proteomes" id="UP000717996"/>
    </source>
</evidence>
<evidence type="ECO:0000256" key="1">
    <source>
        <dbReference type="ARBA" id="ARBA00010394"/>
    </source>
</evidence>
<evidence type="ECO:0008006" key="8">
    <source>
        <dbReference type="Google" id="ProtNLM"/>
    </source>
</evidence>
<dbReference type="InterPro" id="IPR016024">
    <property type="entry name" value="ARM-type_fold"/>
</dbReference>
<organism evidence="6 7">
    <name type="scientific">Rhizopus oryzae</name>
    <name type="common">Mucormycosis agent</name>
    <name type="synonym">Rhizopus arrhizus var. delemar</name>
    <dbReference type="NCBI Taxonomy" id="64495"/>
    <lineage>
        <taxon>Eukaryota</taxon>
        <taxon>Fungi</taxon>
        <taxon>Fungi incertae sedis</taxon>
        <taxon>Mucoromycota</taxon>
        <taxon>Mucoromycotina</taxon>
        <taxon>Mucoromycetes</taxon>
        <taxon>Mucorales</taxon>
        <taxon>Mucorineae</taxon>
        <taxon>Rhizopodaceae</taxon>
        <taxon>Rhizopus</taxon>
    </lineage>
</organism>
<feature type="repeat" description="ARM" evidence="4">
    <location>
        <begin position="174"/>
        <end position="205"/>
    </location>
</feature>
<dbReference type="PROSITE" id="PS50176">
    <property type="entry name" value="ARM_REPEAT"/>
    <property type="match status" value="2"/>
</dbReference>
<feature type="compositionally biased region" description="Basic and acidic residues" evidence="5">
    <location>
        <begin position="23"/>
        <end position="39"/>
    </location>
</feature>
<reference evidence="6" key="1">
    <citation type="journal article" date="2020" name="Microb. Genom.">
        <title>Genetic diversity of clinical and environmental Mucorales isolates obtained from an investigation of mucormycosis cases among solid organ transplant recipients.</title>
        <authorList>
            <person name="Nguyen M.H."/>
            <person name="Kaul D."/>
            <person name="Muto C."/>
            <person name="Cheng S.J."/>
            <person name="Richter R.A."/>
            <person name="Bruno V.M."/>
            <person name="Liu G."/>
            <person name="Beyhan S."/>
            <person name="Sundermann A.J."/>
            <person name="Mounaud S."/>
            <person name="Pasculle A.W."/>
            <person name="Nierman W.C."/>
            <person name="Driscoll E."/>
            <person name="Cumbie R."/>
            <person name="Clancy C.J."/>
            <person name="Dupont C.L."/>
        </authorList>
    </citation>
    <scope>NUCLEOTIDE SEQUENCE</scope>
    <source>
        <strain evidence="6">GL16</strain>
    </source>
</reference>
<accession>A0A9P6YCQ3</accession>
<evidence type="ECO:0000256" key="2">
    <source>
        <dbReference type="ARBA" id="ARBA00022448"/>
    </source>
</evidence>
<comment type="caution">
    <text evidence="6">The sequence shown here is derived from an EMBL/GenBank/DDBJ whole genome shotgun (WGS) entry which is preliminary data.</text>
</comment>
<name>A0A9P6YCQ3_RHIOR</name>
<keyword evidence="3" id="KW-0653">Protein transport</keyword>
<dbReference type="GO" id="GO:0015031">
    <property type="term" value="P:protein transport"/>
    <property type="evidence" value="ECO:0007669"/>
    <property type="project" value="UniProtKB-KW"/>
</dbReference>
<evidence type="ECO:0000256" key="5">
    <source>
        <dbReference type="SAM" id="MobiDB-lite"/>
    </source>
</evidence>
<dbReference type="InterPro" id="IPR011989">
    <property type="entry name" value="ARM-like"/>
</dbReference>
<dbReference type="OrthoDB" id="29145at2759"/>
<comment type="similarity">
    <text evidence="1">Belongs to the importin alpha family.</text>
</comment>
<dbReference type="InterPro" id="IPR000225">
    <property type="entry name" value="Armadillo"/>
</dbReference>
<dbReference type="EMBL" id="JAANIT010000817">
    <property type="protein sequence ID" value="KAG1544252.1"/>
    <property type="molecule type" value="Genomic_DNA"/>
</dbReference>
<gene>
    <name evidence="6" type="ORF">G6F51_006175</name>
</gene>
<evidence type="ECO:0000256" key="4">
    <source>
        <dbReference type="PROSITE-ProRule" id="PRU00259"/>
    </source>
</evidence>
<dbReference type="PANTHER" id="PTHR23316">
    <property type="entry name" value="IMPORTIN ALPHA"/>
    <property type="match status" value="1"/>
</dbReference>
<evidence type="ECO:0000256" key="3">
    <source>
        <dbReference type="ARBA" id="ARBA00022927"/>
    </source>
</evidence>
<proteinExistence type="inferred from homology"/>
<feature type="compositionally biased region" description="Basic and acidic residues" evidence="5">
    <location>
        <begin position="1"/>
        <end position="14"/>
    </location>
</feature>
<dbReference type="SMART" id="SM00185">
    <property type="entry name" value="ARM"/>
    <property type="match status" value="6"/>
</dbReference>
<feature type="region of interest" description="Disordered" evidence="5">
    <location>
        <begin position="1"/>
        <end position="84"/>
    </location>
</feature>
<dbReference type="Proteomes" id="UP000717996">
    <property type="component" value="Unassembled WGS sequence"/>
</dbReference>
<dbReference type="AlphaFoldDB" id="A0A9P6YCQ3"/>
<keyword evidence="2" id="KW-0813">Transport</keyword>